<reference evidence="1 2" key="1">
    <citation type="submission" date="2020-01" db="EMBL/GenBank/DDBJ databases">
        <title>Complete genome sequence of Chitinophaga sp. H33E-04 isolated from quinoa roots.</title>
        <authorList>
            <person name="Weon H.-Y."/>
            <person name="Lee S.A."/>
        </authorList>
    </citation>
    <scope>NUCLEOTIDE SEQUENCE [LARGE SCALE GENOMIC DNA]</scope>
    <source>
        <strain evidence="1 2">H33E-04</strain>
    </source>
</reference>
<keyword evidence="2" id="KW-1185">Reference proteome</keyword>
<dbReference type="RefSeq" id="WP_162329765.1">
    <property type="nucleotide sequence ID" value="NZ_CP048113.1"/>
</dbReference>
<accession>A0A6B9Z756</accession>
<dbReference type="AlphaFoldDB" id="A0A6B9Z756"/>
<dbReference type="Proteomes" id="UP000476411">
    <property type="component" value="Chromosome"/>
</dbReference>
<sequence>MFAVFKEYLVNKSWIETTAMAFRHTSNQYIELFFDNSNQVELFIKGIRLAEYRVDDLAALEQLVNGFEQQEKLRVDDILSVIRDGIGMLGVSSGMHLKDALVQFGLPADFYGNPSLGYLQYGTLRLGYFEGFIDEAAILFQDDLSFDLQDPLLKDMLPAVTATSYLHEIIQLLNCSELKWHSQYEKDHMDYIVVKVGDTADMSFDLDTGYLTRIAFSIKSTQSPIIP</sequence>
<name>A0A6B9Z756_9BACT</name>
<protein>
    <submittedName>
        <fullName evidence="1">Uncharacterized protein</fullName>
    </submittedName>
</protein>
<evidence type="ECO:0000313" key="2">
    <source>
        <dbReference type="Proteomes" id="UP000476411"/>
    </source>
</evidence>
<evidence type="ECO:0000313" key="1">
    <source>
        <dbReference type="EMBL" id="QHS58060.1"/>
    </source>
</evidence>
<proteinExistence type="predicted"/>
<organism evidence="1 2">
    <name type="scientific">Chitinophaga agri</name>
    <dbReference type="NCBI Taxonomy" id="2703787"/>
    <lineage>
        <taxon>Bacteria</taxon>
        <taxon>Pseudomonadati</taxon>
        <taxon>Bacteroidota</taxon>
        <taxon>Chitinophagia</taxon>
        <taxon>Chitinophagales</taxon>
        <taxon>Chitinophagaceae</taxon>
        <taxon>Chitinophaga</taxon>
    </lineage>
</organism>
<gene>
    <name evidence="1" type="ORF">GWR21_00175</name>
</gene>
<dbReference type="KEGG" id="chih:GWR21_00175"/>
<dbReference type="EMBL" id="CP048113">
    <property type="protein sequence ID" value="QHS58060.1"/>
    <property type="molecule type" value="Genomic_DNA"/>
</dbReference>